<keyword evidence="16" id="KW-0460">Magnesium</keyword>
<keyword evidence="13 17" id="KW-0472">Membrane</keyword>
<keyword evidence="4" id="KW-1003">Cell membrane</keyword>
<dbReference type="InterPro" id="IPR027417">
    <property type="entry name" value="P-loop_NTPase"/>
</dbReference>
<evidence type="ECO:0000256" key="2">
    <source>
        <dbReference type="ARBA" id="ARBA00004429"/>
    </source>
</evidence>
<feature type="transmembrane region" description="Helical" evidence="17">
    <location>
        <begin position="453"/>
        <end position="473"/>
    </location>
</feature>
<feature type="binding site" evidence="15">
    <location>
        <begin position="8"/>
        <end position="15"/>
    </location>
    <ligand>
        <name>GTP</name>
        <dbReference type="ChEBI" id="CHEBI:37565"/>
        <label>1</label>
    </ligand>
</feature>
<dbReference type="Pfam" id="PF07664">
    <property type="entry name" value="FeoB_C"/>
    <property type="match status" value="1"/>
</dbReference>
<evidence type="ECO:0000313" key="20">
    <source>
        <dbReference type="Proteomes" id="UP000003330"/>
    </source>
</evidence>
<dbReference type="InterPro" id="IPR011642">
    <property type="entry name" value="Gate_dom"/>
</dbReference>
<dbReference type="NCBIfam" id="TIGR00437">
    <property type="entry name" value="feoB"/>
    <property type="match status" value="1"/>
</dbReference>
<feature type="transmembrane region" description="Helical" evidence="17">
    <location>
        <begin position="542"/>
        <end position="558"/>
    </location>
</feature>
<gene>
    <name evidence="19" type="primary">feoB</name>
    <name evidence="19" type="ORF">STRIC_0407</name>
</gene>
<dbReference type="GO" id="GO:0005886">
    <property type="term" value="C:plasma membrane"/>
    <property type="evidence" value="ECO:0007669"/>
    <property type="project" value="UniProtKB-SubCell"/>
</dbReference>
<feature type="binding site" evidence="15">
    <location>
        <begin position="53"/>
        <end position="56"/>
    </location>
    <ligand>
        <name>GTP</name>
        <dbReference type="ChEBI" id="CHEBI:37565"/>
        <label>1</label>
    </ligand>
</feature>
<dbReference type="EMBL" id="AEUX02000008">
    <property type="protein sequence ID" value="EHI68738.1"/>
    <property type="molecule type" value="Genomic_DNA"/>
</dbReference>
<evidence type="ECO:0000256" key="10">
    <source>
        <dbReference type="ARBA" id="ARBA00023004"/>
    </source>
</evidence>
<evidence type="ECO:0000256" key="17">
    <source>
        <dbReference type="RuleBase" id="RU362098"/>
    </source>
</evidence>
<dbReference type="Gene3D" id="1.10.287.1770">
    <property type="match status" value="1"/>
</dbReference>
<keyword evidence="7 17" id="KW-0812">Transmembrane</keyword>
<comment type="similarity">
    <text evidence="17">Belongs to the TRAFAC class TrmE-Era-EngA-EngB-Septin-like GTPase superfamily. FeoB GTPase (TC 9.A.8) family.</text>
</comment>
<evidence type="ECO:0000256" key="12">
    <source>
        <dbReference type="ARBA" id="ARBA00023134"/>
    </source>
</evidence>
<dbReference type="GO" id="GO:0015093">
    <property type="term" value="F:ferrous iron transmembrane transporter activity"/>
    <property type="evidence" value="ECO:0007669"/>
    <property type="project" value="UniProtKB-UniRule"/>
</dbReference>
<evidence type="ECO:0000256" key="3">
    <source>
        <dbReference type="ARBA" id="ARBA00022448"/>
    </source>
</evidence>
<feature type="transmembrane region" description="Helical" evidence="17">
    <location>
        <begin position="335"/>
        <end position="355"/>
    </location>
</feature>
<evidence type="ECO:0000313" key="19">
    <source>
        <dbReference type="EMBL" id="EHI68738.1"/>
    </source>
</evidence>
<dbReference type="GO" id="GO:0046872">
    <property type="term" value="F:metal ion binding"/>
    <property type="evidence" value="ECO:0007669"/>
    <property type="project" value="UniProtKB-KW"/>
</dbReference>
<dbReference type="Pfam" id="PF17910">
    <property type="entry name" value="FeoB_Cyto"/>
    <property type="match status" value="1"/>
</dbReference>
<dbReference type="InterPro" id="IPR041069">
    <property type="entry name" value="FeoB_Cyto"/>
</dbReference>
<feature type="transmembrane region" description="Helical" evidence="17">
    <location>
        <begin position="677"/>
        <end position="694"/>
    </location>
</feature>
<feature type="transmembrane region" description="Helical" evidence="17">
    <location>
        <begin position="360"/>
        <end position="379"/>
    </location>
</feature>
<keyword evidence="3 17" id="KW-0813">Transport</keyword>
<dbReference type="InterPro" id="IPR006073">
    <property type="entry name" value="GTP-bd"/>
</dbReference>
<feature type="transmembrane region" description="Helical" evidence="17">
    <location>
        <begin position="512"/>
        <end position="530"/>
    </location>
</feature>
<dbReference type="Pfam" id="PF02421">
    <property type="entry name" value="FeoB_N"/>
    <property type="match status" value="1"/>
</dbReference>
<keyword evidence="20" id="KW-1185">Reference proteome</keyword>
<feature type="binding site" evidence="15">
    <location>
        <begin position="33"/>
        <end position="37"/>
    </location>
    <ligand>
        <name>GTP</name>
        <dbReference type="ChEBI" id="CHEBI:37565"/>
        <label>1</label>
    </ligand>
</feature>
<feature type="transmembrane region" description="Helical" evidence="17">
    <location>
        <begin position="570"/>
        <end position="593"/>
    </location>
</feature>
<dbReference type="STRING" id="764299.STRIC_0407"/>
<evidence type="ECO:0000259" key="18">
    <source>
        <dbReference type="PROSITE" id="PS51711"/>
    </source>
</evidence>
<sequence length="719" mass="80057">MIKMALIGNPNSGKTSLFNLLTGTNQRVGNWPGVTVDQKSGFLKKDKRIEIQDLPGVYSMSPYSPEEKVARDYLLSQDAQVILNVVDATNLERNLYLTTQLMEMGIPMVVALNMSDLLEKSGKAINPDKLSYQLGLPVLLTSALKHKGGQDLIEMGKKQAKLSPFSPSFPTYDSRLEAALSQILDLLEDCDLGKSYRYIAIKLFDRDPLVLSQLSLSPQQENDIEEIRQITESLFGEDAESIVINERYAYIEQVCHMAQIKTSDFDLSLSDKIDRIVTHRVLALPIFAFTMFLVYFLAIQTVGTMGTDWVNDQLFGQYLPDVTTSVLQYWQVAPWMQALIIDGILAGIGAVLGFVPQIAVLFLCLGILEGIGYMSRIAFVMDRMFRRFGLSGKSFIPMLIATGCGVPAVMASRTIENERDRKITIMTATFMPCSAKLAIIALISGAFFPDSPFIAPSAYFIGMASIICSGIALKKTKFLGGQTSPFIMELPAYHLPNLFTVGHYAFGKAWSFVKRAGTVIFSLTILIWFLSTYDFKLQPVQTNHSILAQFGHLFAWFFKPLGFGNWRATVAALTGLVAKETVVATLGILYHHADANETSKALWTSLQMDYSALEAYSFLVFNLLCAPCFAAIGAIKREMNSLKWSLVAIGFQTAFAYLVSMVIYQLGLLLMRGSFTLWTWLAIVVVLVMLYLVFRRPTEKTLEVIQLDTLAKIDQKGEH</sequence>
<dbReference type="FunFam" id="3.40.50.300:FF:000426">
    <property type="entry name" value="Ferrous iron transport protein B"/>
    <property type="match status" value="1"/>
</dbReference>
<comment type="subcellular location">
    <subcellularLocation>
        <location evidence="2">Cell inner membrane</location>
        <topology evidence="2">Multi-pass membrane protein</topology>
    </subcellularLocation>
    <subcellularLocation>
        <location evidence="17">Cell membrane</location>
        <topology evidence="17">Multi-pass membrane protein</topology>
    </subcellularLocation>
</comment>
<evidence type="ECO:0000256" key="13">
    <source>
        <dbReference type="ARBA" id="ARBA00023136"/>
    </source>
</evidence>
<dbReference type="InterPro" id="IPR030389">
    <property type="entry name" value="G_FEOB_dom"/>
</dbReference>
<dbReference type="PROSITE" id="PS51711">
    <property type="entry name" value="G_FEOB"/>
    <property type="match status" value="1"/>
</dbReference>
<evidence type="ECO:0000256" key="1">
    <source>
        <dbReference type="ARBA" id="ARBA00003926"/>
    </source>
</evidence>
<keyword evidence="11" id="KW-0406">Ion transport</keyword>
<dbReference type="CDD" id="cd01879">
    <property type="entry name" value="FeoB"/>
    <property type="match status" value="1"/>
</dbReference>
<keyword evidence="5 17" id="KW-0410">Iron transport</keyword>
<protein>
    <recommendedName>
        <fullName evidence="14 17">Ferrous iron transport protein B</fullName>
    </recommendedName>
</protein>
<name>G5K5S0_9STRE</name>
<evidence type="ECO:0000256" key="15">
    <source>
        <dbReference type="PIRSR" id="PIRSR603373-1"/>
    </source>
</evidence>
<keyword evidence="6" id="KW-0997">Cell inner membrane</keyword>
<evidence type="ECO:0000256" key="4">
    <source>
        <dbReference type="ARBA" id="ARBA00022475"/>
    </source>
</evidence>
<evidence type="ECO:0000256" key="5">
    <source>
        <dbReference type="ARBA" id="ARBA00022496"/>
    </source>
</evidence>
<dbReference type="Pfam" id="PF07670">
    <property type="entry name" value="Gate"/>
    <property type="match status" value="2"/>
</dbReference>
<evidence type="ECO:0000256" key="16">
    <source>
        <dbReference type="PIRSR" id="PIRSR603373-2"/>
    </source>
</evidence>
<dbReference type="eggNOG" id="COG0370">
    <property type="taxonomic scope" value="Bacteria"/>
</dbReference>
<dbReference type="InterPro" id="IPR050860">
    <property type="entry name" value="FeoB_GTPase"/>
</dbReference>
<keyword evidence="12 15" id="KW-0342">GTP-binding</keyword>
<evidence type="ECO:0000256" key="9">
    <source>
        <dbReference type="ARBA" id="ARBA00022989"/>
    </source>
</evidence>
<feature type="binding site" evidence="16">
    <location>
        <position position="19"/>
    </location>
    <ligand>
        <name>Mg(2+)</name>
        <dbReference type="ChEBI" id="CHEBI:18420"/>
        <label>2</label>
    </ligand>
</feature>
<feature type="binding site" evidence="16">
    <location>
        <position position="22"/>
    </location>
    <ligand>
        <name>Mg(2+)</name>
        <dbReference type="ChEBI" id="CHEBI:18420"/>
        <label>1</label>
    </ligand>
</feature>
<feature type="transmembrane region" description="Helical" evidence="17">
    <location>
        <begin position="423"/>
        <end position="447"/>
    </location>
</feature>
<keyword evidence="8 15" id="KW-0547">Nucleotide-binding</keyword>
<proteinExistence type="inferred from homology"/>
<accession>G5K5S0</accession>
<dbReference type="PANTHER" id="PTHR43185:SF1">
    <property type="entry name" value="FE(2+) TRANSPORTER FEOB"/>
    <property type="match status" value="1"/>
</dbReference>
<evidence type="ECO:0000256" key="14">
    <source>
        <dbReference type="NCBIfam" id="TIGR00437"/>
    </source>
</evidence>
<feature type="transmembrane region" description="Helical" evidence="17">
    <location>
        <begin position="281"/>
        <end position="299"/>
    </location>
</feature>
<feature type="domain" description="FeoB-type G" evidence="18">
    <location>
        <begin position="1"/>
        <end position="162"/>
    </location>
</feature>
<evidence type="ECO:0000256" key="11">
    <source>
        <dbReference type="ARBA" id="ARBA00023065"/>
    </source>
</evidence>
<feature type="transmembrane region" description="Helical" evidence="17">
    <location>
        <begin position="394"/>
        <end position="411"/>
    </location>
</feature>
<dbReference type="SUPFAM" id="SSF52540">
    <property type="entry name" value="P-loop containing nucleoside triphosphate hydrolases"/>
    <property type="match status" value="1"/>
</dbReference>
<comment type="caution">
    <text evidence="19">The sequence shown here is derived from an EMBL/GenBank/DDBJ whole genome shotgun (WGS) entry which is preliminary data.</text>
</comment>
<evidence type="ECO:0000256" key="8">
    <source>
        <dbReference type="ARBA" id="ARBA00022741"/>
    </source>
</evidence>
<feature type="binding site" evidence="15">
    <location>
        <begin position="113"/>
        <end position="116"/>
    </location>
    <ligand>
        <name>GTP</name>
        <dbReference type="ChEBI" id="CHEBI:37565"/>
        <label>1</label>
    </ligand>
</feature>
<dbReference type="Gene3D" id="3.40.50.300">
    <property type="entry name" value="P-loop containing nucleotide triphosphate hydrolases"/>
    <property type="match status" value="1"/>
</dbReference>
<keyword evidence="16" id="KW-0479">Metal-binding</keyword>
<feature type="transmembrane region" description="Helical" evidence="17">
    <location>
        <begin position="613"/>
        <end position="634"/>
    </location>
</feature>
<dbReference type="Proteomes" id="UP000003330">
    <property type="component" value="Unassembled WGS sequence"/>
</dbReference>
<feature type="binding site" evidence="16">
    <location>
        <position position="23"/>
    </location>
    <ligand>
        <name>Mg(2+)</name>
        <dbReference type="ChEBI" id="CHEBI:18420"/>
        <label>2</label>
    </ligand>
</feature>
<dbReference type="InterPro" id="IPR011640">
    <property type="entry name" value="Fe2_transport_prot_B_C"/>
</dbReference>
<feature type="transmembrane region" description="Helical" evidence="17">
    <location>
        <begin position="646"/>
        <end position="671"/>
    </location>
</feature>
<reference evidence="19 20" key="1">
    <citation type="journal article" date="2014" name="Int. J. Syst. Evol. Microbiol.">
        <title>Phylogenomics and the dynamic genome evolution of the genus Streptococcus.</title>
        <authorList>
            <consortium name="The Broad Institute Genome Sequencing Platform"/>
            <person name="Richards V.P."/>
            <person name="Palmer S.R."/>
            <person name="Pavinski Bitar P.D."/>
            <person name="Qin X."/>
            <person name="Weinstock G.M."/>
            <person name="Highlander S.K."/>
            <person name="Town C.D."/>
            <person name="Burne R.A."/>
            <person name="Stanhope M.J."/>
        </authorList>
    </citation>
    <scope>NUCLEOTIDE SEQUENCE [LARGE SCALE GENOMIC DNA]</scope>
    <source>
        <strain evidence="19 20">707-05</strain>
    </source>
</reference>
<dbReference type="AlphaFoldDB" id="G5K5S0"/>
<dbReference type="InterPro" id="IPR003373">
    <property type="entry name" value="Fe2_transport_prot-B"/>
</dbReference>
<keyword evidence="10 17" id="KW-0408">Iron</keyword>
<organism evidence="19 20">
    <name type="scientific">Streptococcus ictaluri 707-05</name>
    <dbReference type="NCBI Taxonomy" id="764299"/>
    <lineage>
        <taxon>Bacteria</taxon>
        <taxon>Bacillati</taxon>
        <taxon>Bacillota</taxon>
        <taxon>Bacilli</taxon>
        <taxon>Lactobacillales</taxon>
        <taxon>Streptococcaceae</taxon>
        <taxon>Streptococcus</taxon>
    </lineage>
</organism>
<dbReference type="GO" id="GO:0005525">
    <property type="term" value="F:GTP binding"/>
    <property type="evidence" value="ECO:0007669"/>
    <property type="project" value="UniProtKB-KW"/>
</dbReference>
<dbReference type="PRINTS" id="PR00326">
    <property type="entry name" value="GTP1OBG"/>
</dbReference>
<evidence type="ECO:0000256" key="7">
    <source>
        <dbReference type="ARBA" id="ARBA00022692"/>
    </source>
</evidence>
<keyword evidence="9 17" id="KW-1133">Transmembrane helix</keyword>
<evidence type="ECO:0000256" key="6">
    <source>
        <dbReference type="ARBA" id="ARBA00022519"/>
    </source>
</evidence>
<dbReference type="RefSeq" id="WP_008090781.1">
    <property type="nucleotide sequence ID" value="NZ_AEUX02000008.1"/>
</dbReference>
<dbReference type="PANTHER" id="PTHR43185">
    <property type="entry name" value="FERROUS IRON TRANSPORT PROTEIN B"/>
    <property type="match status" value="1"/>
</dbReference>
<comment type="function">
    <text evidence="1 17">Probable transporter of a GTP-driven Fe(2+) uptake system.</text>
</comment>
<dbReference type="OrthoDB" id="9809127at2"/>